<accession>A0A0P1AQN4</accession>
<evidence type="ECO:0000313" key="2">
    <source>
        <dbReference type="Proteomes" id="UP000054928"/>
    </source>
</evidence>
<dbReference type="RefSeq" id="XP_024580026.1">
    <property type="nucleotide sequence ID" value="XM_024729672.1"/>
</dbReference>
<reference evidence="2" key="1">
    <citation type="submission" date="2014-09" db="EMBL/GenBank/DDBJ databases">
        <authorList>
            <person name="Sharma Rahul"/>
            <person name="Thines Marco"/>
        </authorList>
    </citation>
    <scope>NUCLEOTIDE SEQUENCE [LARGE SCALE GENOMIC DNA]</scope>
</reference>
<keyword evidence="2" id="KW-1185">Reference proteome</keyword>
<dbReference type="AlphaFoldDB" id="A0A0P1AQN4"/>
<sequence>MELKIMDLANLATYRTVHMNVNHLLNYERCQGRMTLPRTTLKNFLGNGDSSVFYRESRRAATLASVNLRMHILSFAISRNVLKPTRFRVVLLLWHSTLIVHRGG</sequence>
<dbReference type="Proteomes" id="UP000054928">
    <property type="component" value="Unassembled WGS sequence"/>
</dbReference>
<dbReference type="GeneID" id="36409009"/>
<organism evidence="1 2">
    <name type="scientific">Plasmopara halstedii</name>
    <name type="common">Downy mildew of sunflower</name>
    <dbReference type="NCBI Taxonomy" id="4781"/>
    <lineage>
        <taxon>Eukaryota</taxon>
        <taxon>Sar</taxon>
        <taxon>Stramenopiles</taxon>
        <taxon>Oomycota</taxon>
        <taxon>Peronosporomycetes</taxon>
        <taxon>Peronosporales</taxon>
        <taxon>Peronosporaceae</taxon>
        <taxon>Plasmopara</taxon>
    </lineage>
</organism>
<name>A0A0P1AQN4_PLAHL</name>
<proteinExistence type="predicted"/>
<protein>
    <submittedName>
        <fullName evidence="1">Uncharacterized protein</fullName>
    </submittedName>
</protein>
<dbReference type="EMBL" id="CCYD01000810">
    <property type="protein sequence ID" value="CEG43657.1"/>
    <property type="molecule type" value="Genomic_DNA"/>
</dbReference>
<evidence type="ECO:0000313" key="1">
    <source>
        <dbReference type="EMBL" id="CEG43657.1"/>
    </source>
</evidence>